<proteinExistence type="inferred from homology"/>
<dbReference type="PANTHER" id="PTHR28626:SF3">
    <property type="entry name" value="SRR1-LIKE PROTEIN"/>
    <property type="match status" value="1"/>
</dbReference>
<dbReference type="GO" id="GO:0000390">
    <property type="term" value="P:spliceosomal complex disassembly"/>
    <property type="evidence" value="ECO:0007669"/>
    <property type="project" value="InterPro"/>
</dbReference>
<dbReference type="InterPro" id="IPR040044">
    <property type="entry name" value="SRR1L"/>
</dbReference>
<dbReference type="AlphaFoldDB" id="A0A8I6A3N9"/>
<reference evidence="4" key="3">
    <citation type="submission" date="2025-09" db="UniProtKB">
        <authorList>
            <consortium name="Ensembl"/>
        </authorList>
    </citation>
    <scope>IDENTIFICATION</scope>
    <source>
        <strain evidence="4">Brown Norway</strain>
    </source>
</reference>
<reference evidence="4" key="1">
    <citation type="submission" date="2024-01" db="EMBL/GenBank/DDBJ databases">
        <title>GRCr8: a new rat reference genome assembly contstructed from accurate long reads and long range scaffolding.</title>
        <authorList>
            <person name="Doris P.A."/>
            <person name="Kalbfleisch T."/>
            <person name="Li K."/>
            <person name="Howe K."/>
            <person name="Wood J."/>
        </authorList>
    </citation>
    <scope>NUCLEOTIDE SEQUENCE [LARGE SCALE GENOMIC DNA]</scope>
    <source>
        <strain evidence="4">Brown Norway</strain>
    </source>
</reference>
<dbReference type="GeneTree" id="ENSGT00390000003948"/>
<dbReference type="PANTHER" id="PTHR28626">
    <property type="entry name" value="SRR1-LIKE PROTEIN"/>
    <property type="match status" value="1"/>
</dbReference>
<dbReference type="Pfam" id="PF07985">
    <property type="entry name" value="SRR1"/>
    <property type="match status" value="1"/>
</dbReference>
<reference evidence="4" key="2">
    <citation type="submission" date="2025-08" db="UniProtKB">
        <authorList>
            <consortium name="Ensembl"/>
        </authorList>
    </citation>
    <scope>IDENTIFICATION</scope>
    <source>
        <strain evidence="4">Brown Norway</strain>
    </source>
</reference>
<accession>A0A8I6A3N9</accession>
<feature type="compositionally biased region" description="Basic residues" evidence="2">
    <location>
        <begin position="33"/>
        <end position="42"/>
    </location>
</feature>
<dbReference type="Ensembl" id="ENSRNOT00000101278.2">
    <property type="protein sequence ID" value="ENSRNOP00000085262.2"/>
    <property type="gene ID" value="ENSRNOG00000000662.9"/>
</dbReference>
<dbReference type="InterPro" id="IPR012942">
    <property type="entry name" value="SRR1-like"/>
</dbReference>
<feature type="domain" description="SRR1-like" evidence="3">
    <location>
        <begin position="121"/>
        <end position="282"/>
    </location>
</feature>
<protein>
    <submittedName>
        <fullName evidence="4">SRR1 domain containing</fullName>
    </submittedName>
</protein>
<organism evidence="4 5">
    <name type="scientific">Rattus norvegicus</name>
    <name type="common">Rat</name>
    <dbReference type="NCBI Taxonomy" id="10116"/>
    <lineage>
        <taxon>Eukaryota</taxon>
        <taxon>Metazoa</taxon>
        <taxon>Chordata</taxon>
        <taxon>Craniata</taxon>
        <taxon>Vertebrata</taxon>
        <taxon>Euteleostomi</taxon>
        <taxon>Mammalia</taxon>
        <taxon>Eutheria</taxon>
        <taxon>Euarchontoglires</taxon>
        <taxon>Glires</taxon>
        <taxon>Rodentia</taxon>
        <taxon>Myomorpha</taxon>
        <taxon>Muroidea</taxon>
        <taxon>Muridae</taxon>
        <taxon>Murinae</taxon>
        <taxon>Rattus</taxon>
    </lineage>
</organism>
<dbReference type="GO" id="GO:0005681">
    <property type="term" value="C:spliceosomal complex"/>
    <property type="evidence" value="ECO:0007669"/>
    <property type="project" value="UniProtKB-KW"/>
</dbReference>
<gene>
    <name evidence="6" type="primary">Tfip11</name>
    <name evidence="4" type="synonym">Srrd</name>
</gene>
<dbReference type="RGD" id="1562579">
    <property type="gene designation" value="Srrd"/>
</dbReference>
<feature type="region of interest" description="Disordered" evidence="2">
    <location>
        <begin position="33"/>
        <end position="56"/>
    </location>
</feature>
<sequence>MSAAWRPLWRAGDVSDMAAVVAASERWSAVARRRKRAAGRRPRQGEEPQAEPEADSEAVLRRLLEAEEDLRISDFCSSALETITECLRKQLEQLQSLTEALGRLHLGSSPGGSGEPLALSTSNVKCVCYGLGTFASCPAARIQLAFLLLFLEKCQIPRSHCWVYDPLFSQTEVSVLTSLGVTVLSENEEGKHSVQSQPTVFYMPHCGTALYNNLLWSNWSADALSRVVIIGNSFQGLEERLLARILQENYSYIAKILKGLEEFPLPQTPQYTDTFNDTSVHWFPLLKLEGLSEDLWASREEPDYQNCEDLEIIRKPTATQLE</sequence>
<evidence type="ECO:0000256" key="1">
    <source>
        <dbReference type="ARBA" id="ARBA00009856"/>
    </source>
</evidence>
<dbReference type="GO" id="GO:0031214">
    <property type="term" value="P:biomineral tissue development"/>
    <property type="evidence" value="ECO:0007669"/>
    <property type="project" value="UniProtKB-KW"/>
</dbReference>
<evidence type="ECO:0000259" key="3">
    <source>
        <dbReference type="Pfam" id="PF07985"/>
    </source>
</evidence>
<evidence type="ECO:0000313" key="6">
    <source>
        <dbReference type="RGD" id="1311449"/>
    </source>
</evidence>
<comment type="similarity">
    <text evidence="1">Belongs to the SRR1 family.</text>
</comment>
<name>A0A8I6A3N9_RAT</name>
<evidence type="ECO:0000313" key="5">
    <source>
        <dbReference type="Proteomes" id="UP000002494"/>
    </source>
</evidence>
<dbReference type="RGD" id="1311449">
    <property type="gene designation" value="Tfip11"/>
</dbReference>
<evidence type="ECO:0000256" key="2">
    <source>
        <dbReference type="SAM" id="MobiDB-lite"/>
    </source>
</evidence>
<dbReference type="Proteomes" id="UP000002494">
    <property type="component" value="Chromosome 12"/>
</dbReference>
<keyword evidence="5" id="KW-1185">Reference proteome</keyword>
<dbReference type="GO" id="GO:0003676">
    <property type="term" value="F:nucleic acid binding"/>
    <property type="evidence" value="ECO:0007669"/>
    <property type="project" value="InterPro"/>
</dbReference>
<evidence type="ECO:0000313" key="4">
    <source>
        <dbReference type="Ensembl" id="ENSRNOP00000085262.2"/>
    </source>
</evidence>